<dbReference type="NCBIfam" id="TIGR04183">
    <property type="entry name" value="Por_Secre_tail"/>
    <property type="match status" value="1"/>
</dbReference>
<proteinExistence type="inferred from homology"/>
<name>A0A521BK53_9BACT</name>
<evidence type="ECO:0000256" key="9">
    <source>
        <dbReference type="PROSITE-ProRule" id="PRU10061"/>
    </source>
</evidence>
<evidence type="ECO:0000256" key="11">
    <source>
        <dbReference type="SAM" id="MobiDB-lite"/>
    </source>
</evidence>
<sequence>MVKMDCLRGMMLLSMVALFINAAGFQQTQAQIAEGKSKWLGSAYADDQEERFLNYWNQITPENSGKWGSVEGSRDQYNWTQLDEAYNRAIGNSLPFRFHVLVWGRQQPQWVRDLPQDEQLEELREWFEAVAERYPEIDYLEVVNEPINDPPTTTGANANDEGSGGYYEALGGSGETGWDWVINAFQMARDIFPSSVKLMINEYGIVSSSSRVQQYLGIVNLLKERGLIDGIGAQAHAFSNGGSSESSTSPNTMRNNLNTLGESGLPLQITELDIDGDPNGSDDESDELQLERYQRIFPVFWEHPKVEGVTLWGWLPGMWRSPQEAYIFNGRPRPAMEWLQDYVDTANVEVNVSLEEPGFELPRGYALHQNYPNPFNPSTEISYQLPVASSVSIVVYDLTGRKIKTLLNSQQSSGSHSVTFNANGMPTGVYFYEIKAGAFRQVKRMTLIK</sequence>
<dbReference type="Pfam" id="PF18962">
    <property type="entry name" value="Por_Secre_tail"/>
    <property type="match status" value="1"/>
</dbReference>
<evidence type="ECO:0000256" key="6">
    <source>
        <dbReference type="ARBA" id="ARBA00023277"/>
    </source>
</evidence>
<dbReference type="PRINTS" id="PR00134">
    <property type="entry name" value="GLHYDRLASE10"/>
</dbReference>
<dbReference type="InterPro" id="IPR017853">
    <property type="entry name" value="GH"/>
</dbReference>
<evidence type="ECO:0000256" key="12">
    <source>
        <dbReference type="SAM" id="SignalP"/>
    </source>
</evidence>
<keyword evidence="3" id="KW-0858">Xylan degradation</keyword>
<dbReference type="SUPFAM" id="SSF51445">
    <property type="entry name" value="(Trans)glycosidases"/>
    <property type="match status" value="1"/>
</dbReference>
<dbReference type="Pfam" id="PF00331">
    <property type="entry name" value="Glyco_hydro_10"/>
    <property type="match status" value="1"/>
</dbReference>
<dbReference type="AlphaFoldDB" id="A0A521BK53"/>
<dbReference type="GO" id="GO:0045493">
    <property type="term" value="P:xylan catabolic process"/>
    <property type="evidence" value="ECO:0007669"/>
    <property type="project" value="UniProtKB-KW"/>
</dbReference>
<keyword evidence="4 12" id="KW-0732">Signal</keyword>
<feature type="signal peptide" evidence="12">
    <location>
        <begin position="1"/>
        <end position="22"/>
    </location>
</feature>
<dbReference type="PROSITE" id="PS51760">
    <property type="entry name" value="GH10_2"/>
    <property type="match status" value="1"/>
</dbReference>
<dbReference type="GO" id="GO:0031176">
    <property type="term" value="F:endo-1,4-beta-xylanase activity"/>
    <property type="evidence" value="ECO:0007669"/>
    <property type="project" value="UniProtKB-EC"/>
</dbReference>
<feature type="active site" description="Nucleophile" evidence="9">
    <location>
        <position position="271"/>
    </location>
</feature>
<dbReference type="InterPro" id="IPR031158">
    <property type="entry name" value="GH10_AS"/>
</dbReference>
<evidence type="ECO:0000256" key="7">
    <source>
        <dbReference type="ARBA" id="ARBA00023295"/>
    </source>
</evidence>
<dbReference type="Proteomes" id="UP000317557">
    <property type="component" value="Unassembled WGS sequence"/>
</dbReference>
<dbReference type="EC" id="3.2.1.8" evidence="10"/>
<accession>A0A521BK53</accession>
<dbReference type="SMART" id="SM00633">
    <property type="entry name" value="Glyco_10"/>
    <property type="match status" value="1"/>
</dbReference>
<dbReference type="Gene3D" id="3.20.20.80">
    <property type="entry name" value="Glycosidases"/>
    <property type="match status" value="1"/>
</dbReference>
<keyword evidence="7 10" id="KW-0326">Glycosidase</keyword>
<evidence type="ECO:0000256" key="4">
    <source>
        <dbReference type="ARBA" id="ARBA00022729"/>
    </source>
</evidence>
<feature type="chain" id="PRO_5022040209" description="Beta-xylanase" evidence="12">
    <location>
        <begin position="23"/>
        <end position="449"/>
    </location>
</feature>
<dbReference type="PANTHER" id="PTHR31490:SF88">
    <property type="entry name" value="BETA-XYLANASE"/>
    <property type="match status" value="1"/>
</dbReference>
<evidence type="ECO:0000256" key="1">
    <source>
        <dbReference type="ARBA" id="ARBA00000681"/>
    </source>
</evidence>
<evidence type="ECO:0000256" key="5">
    <source>
        <dbReference type="ARBA" id="ARBA00022801"/>
    </source>
</evidence>
<feature type="compositionally biased region" description="Low complexity" evidence="11">
    <location>
        <begin position="239"/>
        <end position="252"/>
    </location>
</feature>
<dbReference type="InterPro" id="IPR044846">
    <property type="entry name" value="GH10"/>
</dbReference>
<evidence type="ECO:0000313" key="15">
    <source>
        <dbReference type="Proteomes" id="UP000317557"/>
    </source>
</evidence>
<keyword evidence="5 10" id="KW-0378">Hydrolase</keyword>
<dbReference type="PROSITE" id="PS00591">
    <property type="entry name" value="GH10_1"/>
    <property type="match status" value="1"/>
</dbReference>
<feature type="domain" description="GH10" evidence="13">
    <location>
        <begin position="34"/>
        <end position="342"/>
    </location>
</feature>
<dbReference type="InterPro" id="IPR001000">
    <property type="entry name" value="GH10_dom"/>
</dbReference>
<keyword evidence="15" id="KW-1185">Reference proteome</keyword>
<dbReference type="Gene3D" id="2.60.40.4070">
    <property type="match status" value="1"/>
</dbReference>
<evidence type="ECO:0000259" key="13">
    <source>
        <dbReference type="PROSITE" id="PS51760"/>
    </source>
</evidence>
<comment type="similarity">
    <text evidence="2 10">Belongs to the glycosyl hydrolase 10 (cellulase F) family.</text>
</comment>
<protein>
    <recommendedName>
        <fullName evidence="10">Beta-xylanase</fullName>
        <ecNumber evidence="10">3.2.1.8</ecNumber>
    </recommendedName>
</protein>
<evidence type="ECO:0000313" key="14">
    <source>
        <dbReference type="EMBL" id="SMO47548.1"/>
    </source>
</evidence>
<dbReference type="PANTHER" id="PTHR31490">
    <property type="entry name" value="GLYCOSYL HYDROLASE"/>
    <property type="match status" value="1"/>
</dbReference>
<keyword evidence="6 10" id="KW-0119">Carbohydrate metabolism</keyword>
<evidence type="ECO:0000256" key="10">
    <source>
        <dbReference type="RuleBase" id="RU361174"/>
    </source>
</evidence>
<dbReference type="EMBL" id="FXTP01000002">
    <property type="protein sequence ID" value="SMO47548.1"/>
    <property type="molecule type" value="Genomic_DNA"/>
</dbReference>
<feature type="region of interest" description="Disordered" evidence="11">
    <location>
        <begin position="238"/>
        <end position="257"/>
    </location>
</feature>
<reference evidence="14 15" key="1">
    <citation type="submission" date="2017-05" db="EMBL/GenBank/DDBJ databases">
        <authorList>
            <person name="Varghese N."/>
            <person name="Submissions S."/>
        </authorList>
    </citation>
    <scope>NUCLEOTIDE SEQUENCE [LARGE SCALE GENOMIC DNA]</scope>
    <source>
        <strain evidence="14 15">DSM 21985</strain>
    </source>
</reference>
<keyword evidence="8 10" id="KW-0624">Polysaccharide degradation</keyword>
<evidence type="ECO:0000256" key="8">
    <source>
        <dbReference type="ARBA" id="ARBA00023326"/>
    </source>
</evidence>
<comment type="catalytic activity">
    <reaction evidence="1 10">
        <text>Endohydrolysis of (1-&gt;4)-beta-D-xylosidic linkages in xylans.</text>
        <dbReference type="EC" id="3.2.1.8"/>
    </reaction>
</comment>
<evidence type="ECO:0000256" key="2">
    <source>
        <dbReference type="ARBA" id="ARBA00007495"/>
    </source>
</evidence>
<evidence type="ECO:0000256" key="3">
    <source>
        <dbReference type="ARBA" id="ARBA00022651"/>
    </source>
</evidence>
<gene>
    <name evidence="14" type="ORF">SAMN06265219_102346</name>
</gene>
<dbReference type="InterPro" id="IPR026444">
    <property type="entry name" value="Secre_tail"/>
</dbReference>
<organism evidence="14 15">
    <name type="scientific">Gracilimonas mengyeensis</name>
    <dbReference type="NCBI Taxonomy" id="1302730"/>
    <lineage>
        <taxon>Bacteria</taxon>
        <taxon>Pseudomonadati</taxon>
        <taxon>Balneolota</taxon>
        <taxon>Balneolia</taxon>
        <taxon>Balneolales</taxon>
        <taxon>Balneolaceae</taxon>
        <taxon>Gracilimonas</taxon>
    </lineage>
</organism>